<evidence type="ECO:0000256" key="4">
    <source>
        <dbReference type="SAM" id="MobiDB-lite"/>
    </source>
</evidence>
<dbReference type="SMART" id="SM00409">
    <property type="entry name" value="IG"/>
    <property type="match status" value="2"/>
</dbReference>
<dbReference type="Gene3D" id="2.60.40.10">
    <property type="entry name" value="Immunoglobulins"/>
    <property type="match status" value="2"/>
</dbReference>
<dbReference type="Ensembl" id="ENSSFOT00015021542.2">
    <property type="protein sequence ID" value="ENSSFOP00015021303.2"/>
    <property type="gene ID" value="ENSSFOG00015013702.2"/>
</dbReference>
<reference evidence="6 7" key="1">
    <citation type="submission" date="2019-04" db="EMBL/GenBank/DDBJ databases">
        <authorList>
            <consortium name="Wellcome Sanger Institute Data Sharing"/>
        </authorList>
    </citation>
    <scope>NUCLEOTIDE SEQUENCE [LARGE SCALE GENOMIC DNA]</scope>
</reference>
<feature type="region of interest" description="Disordered" evidence="4">
    <location>
        <begin position="215"/>
        <end position="289"/>
    </location>
</feature>
<dbReference type="InterPro" id="IPR003599">
    <property type="entry name" value="Ig_sub"/>
</dbReference>
<evidence type="ECO:0000259" key="5">
    <source>
        <dbReference type="PROSITE" id="PS50835"/>
    </source>
</evidence>
<dbReference type="InterPro" id="IPR013783">
    <property type="entry name" value="Ig-like_fold"/>
</dbReference>
<organism evidence="6 7">
    <name type="scientific">Scleropages formosus</name>
    <name type="common">Asian bonytongue</name>
    <name type="synonym">Osteoglossum formosum</name>
    <dbReference type="NCBI Taxonomy" id="113540"/>
    <lineage>
        <taxon>Eukaryota</taxon>
        <taxon>Metazoa</taxon>
        <taxon>Chordata</taxon>
        <taxon>Craniata</taxon>
        <taxon>Vertebrata</taxon>
        <taxon>Euteleostomi</taxon>
        <taxon>Actinopterygii</taxon>
        <taxon>Neopterygii</taxon>
        <taxon>Teleostei</taxon>
        <taxon>Osteoglossocephala</taxon>
        <taxon>Osteoglossomorpha</taxon>
        <taxon>Osteoglossiformes</taxon>
        <taxon>Osteoglossidae</taxon>
        <taxon>Scleropages</taxon>
    </lineage>
</organism>
<dbReference type="PANTHER" id="PTHR11860">
    <property type="entry name" value="POLYMERIC-IMMUNOGLOBULIN RECEPTOR"/>
    <property type="match status" value="1"/>
</dbReference>
<dbReference type="PANTHER" id="PTHR11860:SF87">
    <property type="entry name" value="CMRF35-LIKE MOLECULE 8"/>
    <property type="match status" value="1"/>
</dbReference>
<dbReference type="GeneTree" id="ENSGT00950000182977"/>
<dbReference type="GO" id="GO:0005886">
    <property type="term" value="C:plasma membrane"/>
    <property type="evidence" value="ECO:0007669"/>
    <property type="project" value="TreeGrafter"/>
</dbReference>
<protein>
    <recommendedName>
        <fullName evidence="5">Ig-like domain-containing protein</fullName>
    </recommendedName>
</protein>
<proteinExistence type="predicted"/>
<name>A0A8C9RZ26_SCLFO</name>
<sequence>MKRALGVWTLHKVLGQKGASITVPCHYDPKYKDNTKYWCRGYQWATCLVMARSTSTQSGGKVSIRDESSQQLFIVTMRNLTERDTNKYWCAVKIGSIVKPDVKASVFLTVTAGSVGLSVLDNMVAGVAGDSVTVRCFYRDRYALSPRKWCRSSDWGSCVTAGEARANRVLISDNGTGVFAVTLKALTEKDQGWYWCASGDAQVPIHITVMTPATAVPPPPTREGSSDLPITLPAGVSTLPSRGEIPAGSNLPSMRESKTVSTLPSTTESPVGSTHPTVREPAVVSPLPVRTSSVGSALLTTGFTVLHPNSSPLTKWTGTTKTTPSSPLTSAGLTDRDFQKEHRWVPLVY</sequence>
<dbReference type="CDD" id="cd05716">
    <property type="entry name" value="IgV_pIgR_like"/>
    <property type="match status" value="1"/>
</dbReference>
<dbReference type="PROSITE" id="PS50835">
    <property type="entry name" value="IG_LIKE"/>
    <property type="match status" value="1"/>
</dbReference>
<keyword evidence="7" id="KW-1185">Reference proteome</keyword>
<comment type="subcellular location">
    <subcellularLocation>
        <location evidence="1">Membrane</location>
    </subcellularLocation>
</comment>
<dbReference type="InterPro" id="IPR007110">
    <property type="entry name" value="Ig-like_dom"/>
</dbReference>
<dbReference type="InterPro" id="IPR050671">
    <property type="entry name" value="CD300_family_receptors"/>
</dbReference>
<evidence type="ECO:0000313" key="6">
    <source>
        <dbReference type="Ensembl" id="ENSSFOP00015021303.2"/>
    </source>
</evidence>
<evidence type="ECO:0000256" key="2">
    <source>
        <dbReference type="ARBA" id="ARBA00022692"/>
    </source>
</evidence>
<dbReference type="InterPro" id="IPR036179">
    <property type="entry name" value="Ig-like_dom_sf"/>
</dbReference>
<evidence type="ECO:0000256" key="3">
    <source>
        <dbReference type="ARBA" id="ARBA00023136"/>
    </source>
</evidence>
<keyword evidence="3" id="KW-0472">Membrane</keyword>
<dbReference type="Pfam" id="PF07686">
    <property type="entry name" value="V-set"/>
    <property type="match status" value="1"/>
</dbReference>
<dbReference type="Proteomes" id="UP000694397">
    <property type="component" value="Chromosome 9"/>
</dbReference>
<dbReference type="AlphaFoldDB" id="A0A8C9RZ26"/>
<dbReference type="SUPFAM" id="SSF48726">
    <property type="entry name" value="Immunoglobulin"/>
    <property type="match status" value="2"/>
</dbReference>
<feature type="domain" description="Ig-like" evidence="5">
    <location>
        <begin position="100"/>
        <end position="208"/>
    </location>
</feature>
<dbReference type="InterPro" id="IPR013106">
    <property type="entry name" value="Ig_V-set"/>
</dbReference>
<reference evidence="6" key="2">
    <citation type="submission" date="2025-08" db="UniProtKB">
        <authorList>
            <consortium name="Ensembl"/>
        </authorList>
    </citation>
    <scope>IDENTIFICATION</scope>
</reference>
<accession>A0A8C9RZ26</accession>
<feature type="compositionally biased region" description="Polar residues" evidence="4">
    <location>
        <begin position="259"/>
        <end position="276"/>
    </location>
</feature>
<feature type="region of interest" description="Disordered" evidence="4">
    <location>
        <begin position="314"/>
        <end position="334"/>
    </location>
</feature>
<keyword evidence="2" id="KW-0812">Transmembrane</keyword>
<evidence type="ECO:0000256" key="1">
    <source>
        <dbReference type="ARBA" id="ARBA00004370"/>
    </source>
</evidence>
<feature type="compositionally biased region" description="Low complexity" evidence="4">
    <location>
        <begin position="314"/>
        <end position="330"/>
    </location>
</feature>
<evidence type="ECO:0000313" key="7">
    <source>
        <dbReference type="Proteomes" id="UP000694397"/>
    </source>
</evidence>
<dbReference type="GO" id="GO:0004888">
    <property type="term" value="F:transmembrane signaling receptor activity"/>
    <property type="evidence" value="ECO:0007669"/>
    <property type="project" value="TreeGrafter"/>
</dbReference>
<dbReference type="OrthoDB" id="8865476at2759"/>
<reference evidence="6" key="3">
    <citation type="submission" date="2025-09" db="UniProtKB">
        <authorList>
            <consortium name="Ensembl"/>
        </authorList>
    </citation>
    <scope>IDENTIFICATION</scope>
</reference>